<evidence type="ECO:0000313" key="3">
    <source>
        <dbReference type="Proteomes" id="UP001156666"/>
    </source>
</evidence>
<dbReference type="EMBL" id="BSOH01000010">
    <property type="protein sequence ID" value="GLR17184.1"/>
    <property type="molecule type" value="Genomic_DNA"/>
</dbReference>
<protein>
    <recommendedName>
        <fullName evidence="4">CcoQ/FixQ family Cbb3-type cytochrome c oxidase assembly chaperone</fullName>
    </recommendedName>
</protein>
<dbReference type="AlphaFoldDB" id="A0AA37SQ48"/>
<organism evidence="2 3">
    <name type="scientific">Portibacter lacus</name>
    <dbReference type="NCBI Taxonomy" id="1099794"/>
    <lineage>
        <taxon>Bacteria</taxon>
        <taxon>Pseudomonadati</taxon>
        <taxon>Bacteroidota</taxon>
        <taxon>Saprospiria</taxon>
        <taxon>Saprospirales</taxon>
        <taxon>Haliscomenobacteraceae</taxon>
        <taxon>Portibacter</taxon>
    </lineage>
</organism>
<sequence>MYKYILEAAGNINWMALFALLTFMIVFIVSAVLILTKNTNTIKHIAELPLINDRMDDNNS</sequence>
<reference evidence="2" key="2">
    <citation type="submission" date="2023-01" db="EMBL/GenBank/DDBJ databases">
        <title>Draft genome sequence of Portibacter lacus strain NBRC 108769.</title>
        <authorList>
            <person name="Sun Q."/>
            <person name="Mori K."/>
        </authorList>
    </citation>
    <scope>NUCLEOTIDE SEQUENCE</scope>
    <source>
        <strain evidence="2">NBRC 108769</strain>
    </source>
</reference>
<feature type="transmembrane region" description="Helical" evidence="1">
    <location>
        <begin position="12"/>
        <end position="35"/>
    </location>
</feature>
<reference evidence="2" key="1">
    <citation type="journal article" date="2014" name="Int. J. Syst. Evol. Microbiol.">
        <title>Complete genome sequence of Corynebacterium casei LMG S-19264T (=DSM 44701T), isolated from a smear-ripened cheese.</title>
        <authorList>
            <consortium name="US DOE Joint Genome Institute (JGI-PGF)"/>
            <person name="Walter F."/>
            <person name="Albersmeier A."/>
            <person name="Kalinowski J."/>
            <person name="Ruckert C."/>
        </authorList>
    </citation>
    <scope>NUCLEOTIDE SEQUENCE</scope>
    <source>
        <strain evidence="2">NBRC 108769</strain>
    </source>
</reference>
<evidence type="ECO:0008006" key="4">
    <source>
        <dbReference type="Google" id="ProtNLM"/>
    </source>
</evidence>
<keyword evidence="1" id="KW-1133">Transmembrane helix</keyword>
<comment type="caution">
    <text evidence="2">The sequence shown here is derived from an EMBL/GenBank/DDBJ whole genome shotgun (WGS) entry which is preliminary data.</text>
</comment>
<keyword evidence="3" id="KW-1185">Reference proteome</keyword>
<proteinExistence type="predicted"/>
<gene>
    <name evidence="2" type="ORF">GCM10007940_17990</name>
</gene>
<evidence type="ECO:0000313" key="2">
    <source>
        <dbReference type="EMBL" id="GLR17184.1"/>
    </source>
</evidence>
<keyword evidence="1" id="KW-0812">Transmembrane</keyword>
<dbReference type="Proteomes" id="UP001156666">
    <property type="component" value="Unassembled WGS sequence"/>
</dbReference>
<accession>A0AA37SQ48</accession>
<dbReference type="RefSeq" id="WP_235293940.1">
    <property type="nucleotide sequence ID" value="NZ_BSOH01000010.1"/>
</dbReference>
<evidence type="ECO:0000256" key="1">
    <source>
        <dbReference type="SAM" id="Phobius"/>
    </source>
</evidence>
<name>A0AA37SQ48_9BACT</name>
<keyword evidence="1" id="KW-0472">Membrane</keyword>